<sequence>MPGWALAEKKTESKKKAADAAFERNEKNLMSLIRNSPGMFDEVIFGKREKLFETNAST</sequence>
<proteinExistence type="predicted"/>
<reference evidence="2" key="1">
    <citation type="journal article" date="2019" name="Int. J. Syst. Evol. Microbiol.">
        <title>The Global Catalogue of Microorganisms (GCM) 10K type strain sequencing project: providing services to taxonomists for standard genome sequencing and annotation.</title>
        <authorList>
            <consortium name="The Broad Institute Genomics Platform"/>
            <consortium name="The Broad Institute Genome Sequencing Center for Infectious Disease"/>
            <person name="Wu L."/>
            <person name="Ma J."/>
        </authorList>
    </citation>
    <scope>NUCLEOTIDE SEQUENCE [LARGE SCALE GENOMIC DNA]</scope>
    <source>
        <strain evidence="2">JCM 17626</strain>
    </source>
</reference>
<name>A0ABP8B250_9SPHI</name>
<evidence type="ECO:0000313" key="2">
    <source>
        <dbReference type="Proteomes" id="UP001501772"/>
    </source>
</evidence>
<gene>
    <name evidence="1" type="ORF">GCM10022289_01670</name>
</gene>
<keyword evidence="2" id="KW-1185">Reference proteome</keyword>
<organism evidence="1 2">
    <name type="scientific">Pedobacter jeongneungensis</name>
    <dbReference type="NCBI Taxonomy" id="947309"/>
    <lineage>
        <taxon>Bacteria</taxon>
        <taxon>Pseudomonadati</taxon>
        <taxon>Bacteroidota</taxon>
        <taxon>Sphingobacteriia</taxon>
        <taxon>Sphingobacteriales</taxon>
        <taxon>Sphingobacteriaceae</taxon>
        <taxon>Pedobacter</taxon>
    </lineage>
</organism>
<dbReference type="EMBL" id="BAABBY010000001">
    <property type="protein sequence ID" value="GAA4196250.1"/>
    <property type="molecule type" value="Genomic_DNA"/>
</dbReference>
<comment type="caution">
    <text evidence="1">The sequence shown here is derived from an EMBL/GenBank/DDBJ whole genome shotgun (WGS) entry which is preliminary data.</text>
</comment>
<evidence type="ECO:0000313" key="1">
    <source>
        <dbReference type="EMBL" id="GAA4196250.1"/>
    </source>
</evidence>
<dbReference type="Proteomes" id="UP001501772">
    <property type="component" value="Unassembled WGS sequence"/>
</dbReference>
<protein>
    <submittedName>
        <fullName evidence="1">Uncharacterized protein</fullName>
    </submittedName>
</protein>
<accession>A0ABP8B250</accession>